<dbReference type="CDD" id="cd14659">
    <property type="entry name" value="Imelysin-like_IPPA"/>
    <property type="match status" value="1"/>
</dbReference>
<evidence type="ECO:0000256" key="2">
    <source>
        <dbReference type="ARBA" id="ARBA00022729"/>
    </source>
</evidence>
<protein>
    <submittedName>
        <fullName evidence="4">Iron-regulated protein A</fullName>
    </submittedName>
</protein>
<evidence type="ECO:0000256" key="1">
    <source>
        <dbReference type="ARBA" id="ARBA00004196"/>
    </source>
</evidence>
<dbReference type="OrthoDB" id="5729110at2"/>
<evidence type="ECO:0000313" key="5">
    <source>
        <dbReference type="Proteomes" id="UP000297753"/>
    </source>
</evidence>
<keyword evidence="2" id="KW-0732">Signal</keyword>
<dbReference type="AlphaFoldDB" id="A0A4Y8WKE2"/>
<reference evidence="4 5" key="1">
    <citation type="submission" date="2019-01" db="EMBL/GenBank/DDBJ databases">
        <title>Vibrio BEI176 sp. nov, a marine bacterium isolated from China: eastern marignal seas.</title>
        <authorList>
            <person name="Li B."/>
        </authorList>
    </citation>
    <scope>NUCLEOTIDE SEQUENCE [LARGE SCALE GENOMIC DNA]</scope>
    <source>
        <strain evidence="4 5">BEI176</strain>
    </source>
</reference>
<evidence type="ECO:0000313" key="4">
    <source>
        <dbReference type="EMBL" id="TFH93430.1"/>
    </source>
</evidence>
<name>A0A4Y8WKE2_9VIBR</name>
<feature type="domain" description="Imelysin-like" evidence="3">
    <location>
        <begin position="45"/>
        <end position="322"/>
    </location>
</feature>
<keyword evidence="5" id="KW-1185">Reference proteome</keyword>
<dbReference type="Gene3D" id="1.20.1420.20">
    <property type="entry name" value="M75 peptidase, HXXE motif"/>
    <property type="match status" value="1"/>
</dbReference>
<gene>
    <name evidence="4" type="ORF">ELS82_00285</name>
</gene>
<dbReference type="EMBL" id="SATR01000001">
    <property type="protein sequence ID" value="TFH93430.1"/>
    <property type="molecule type" value="Genomic_DNA"/>
</dbReference>
<accession>A0A4Y8WKE2</accession>
<dbReference type="PROSITE" id="PS51257">
    <property type="entry name" value="PROKAR_LIPOPROTEIN"/>
    <property type="match status" value="1"/>
</dbReference>
<dbReference type="InterPro" id="IPR034984">
    <property type="entry name" value="Imelysin-like_IPPA"/>
</dbReference>
<dbReference type="InterPro" id="IPR018976">
    <property type="entry name" value="Imelysin-like"/>
</dbReference>
<comment type="caution">
    <text evidence="4">The sequence shown here is derived from an EMBL/GenBank/DDBJ whole genome shotgun (WGS) entry which is preliminary data.</text>
</comment>
<dbReference type="InterPro" id="IPR038352">
    <property type="entry name" value="Imelysin_sf"/>
</dbReference>
<dbReference type="Pfam" id="PF09375">
    <property type="entry name" value="Peptidase_M75"/>
    <property type="match status" value="1"/>
</dbReference>
<dbReference type="RefSeq" id="WP_134833910.1">
    <property type="nucleotide sequence ID" value="NZ_SATR01000001.1"/>
</dbReference>
<organism evidence="4 5">
    <name type="scientific">Vibrio ouci</name>
    <dbReference type="NCBI Taxonomy" id="2499078"/>
    <lineage>
        <taxon>Bacteria</taxon>
        <taxon>Pseudomonadati</taxon>
        <taxon>Pseudomonadota</taxon>
        <taxon>Gammaproteobacteria</taxon>
        <taxon>Vibrionales</taxon>
        <taxon>Vibrionaceae</taxon>
        <taxon>Vibrio</taxon>
    </lineage>
</organism>
<sequence length="343" mass="38395">MNLKQFTLSAAMVALMSGCQSSDSDVLKPEMTNHFSQGVYQVEFASAQRLKNEAEKLSQTMKGYCSTNQGVDAVKSQWHQTMVAWMALQGQERGPESALAQSWNIQFWPDKKNTTGRKMGALIKQPKSWSVEEISQQSVTVQGLGSIEWLLYDKASDLNTNPATCSTAESIAANIAQNTSSIAQAWATNPWVELNEKQWDSEYIALLSNQLEYSMKKMSRPLAKFGQPRPYFAESWRSETSMINLKANLEALQALYFANGNGLDAILRAKDKSTLADSITNQFSMAIETWPTDESLFELLQTKRGYQTAYSQYNKLEQLKYLIHEEVAIELGVIIGFNATDGD</sequence>
<evidence type="ECO:0000259" key="3">
    <source>
        <dbReference type="Pfam" id="PF09375"/>
    </source>
</evidence>
<dbReference type="GO" id="GO:0030313">
    <property type="term" value="C:cell envelope"/>
    <property type="evidence" value="ECO:0007669"/>
    <property type="project" value="UniProtKB-SubCell"/>
</dbReference>
<dbReference type="Proteomes" id="UP000297753">
    <property type="component" value="Unassembled WGS sequence"/>
</dbReference>
<comment type="subcellular location">
    <subcellularLocation>
        <location evidence="1">Cell envelope</location>
    </subcellularLocation>
</comment>
<proteinExistence type="predicted"/>